<sequence>MPTYQRENRSMGKLRLALSGVSLLLSGCGELLGTQCSDEGRFAVDVEVRDARTGGALTEGVVVIIREGAYADTARSPVLAAGFERPGTYDVRVQKAGYQEWTQRGVQVTRGGGCDRLRSARITAQLQPAS</sequence>
<protein>
    <recommendedName>
        <fullName evidence="2">PEGA domain-containing protein</fullName>
    </recommendedName>
</protein>
<evidence type="ECO:0008006" key="2">
    <source>
        <dbReference type="Google" id="ProtNLM"/>
    </source>
</evidence>
<dbReference type="AlphaFoldDB" id="A0A6J4MAG4"/>
<dbReference type="PROSITE" id="PS51257">
    <property type="entry name" value="PROKAR_LIPOPROTEIN"/>
    <property type="match status" value="1"/>
</dbReference>
<proteinExistence type="predicted"/>
<evidence type="ECO:0000313" key="1">
    <source>
        <dbReference type="EMBL" id="CAA9354432.1"/>
    </source>
</evidence>
<reference evidence="1" key="1">
    <citation type="submission" date="2020-02" db="EMBL/GenBank/DDBJ databases">
        <authorList>
            <person name="Meier V. D."/>
        </authorList>
    </citation>
    <scope>NUCLEOTIDE SEQUENCE</scope>
    <source>
        <strain evidence="1">AVDCRST_MAG68</strain>
    </source>
</reference>
<name>A0A6J4MAG4_9BACT</name>
<gene>
    <name evidence="1" type="ORF">AVDCRST_MAG68-3932</name>
</gene>
<accession>A0A6J4MAG4</accession>
<organism evidence="1">
    <name type="scientific">uncultured Gemmatimonadota bacterium</name>
    <dbReference type="NCBI Taxonomy" id="203437"/>
    <lineage>
        <taxon>Bacteria</taxon>
        <taxon>Pseudomonadati</taxon>
        <taxon>Gemmatimonadota</taxon>
        <taxon>environmental samples</taxon>
    </lineage>
</organism>
<dbReference type="EMBL" id="CADCTW010000183">
    <property type="protein sequence ID" value="CAA9354432.1"/>
    <property type="molecule type" value="Genomic_DNA"/>
</dbReference>